<evidence type="ECO:0000256" key="5">
    <source>
        <dbReference type="ARBA" id="ARBA00022759"/>
    </source>
</evidence>
<evidence type="ECO:0000256" key="2">
    <source>
        <dbReference type="ARBA" id="ARBA00004123"/>
    </source>
</evidence>
<keyword evidence="9" id="KW-0234">DNA repair</keyword>
<evidence type="ECO:0000256" key="4">
    <source>
        <dbReference type="ARBA" id="ARBA00022723"/>
    </source>
</evidence>
<dbReference type="SUPFAM" id="SSF47807">
    <property type="entry name" value="5' to 3' exonuclease, C-terminal subdomain"/>
    <property type="match status" value="1"/>
</dbReference>
<evidence type="ECO:0000256" key="9">
    <source>
        <dbReference type="ARBA" id="ARBA00023204"/>
    </source>
</evidence>
<dbReference type="GO" id="GO:0003677">
    <property type="term" value="F:DNA binding"/>
    <property type="evidence" value="ECO:0007669"/>
    <property type="project" value="InterPro"/>
</dbReference>
<dbReference type="VEuPathDB" id="MicrosporidiaDB:M896_120630"/>
<dbReference type="GeneID" id="26262580"/>
<dbReference type="Gene3D" id="3.40.50.1010">
    <property type="entry name" value="5'-nuclease"/>
    <property type="match status" value="1"/>
</dbReference>
<feature type="region of interest" description="Disordered" evidence="11">
    <location>
        <begin position="360"/>
        <end position="382"/>
    </location>
</feature>
<dbReference type="EMBL" id="JOKQ01000012">
    <property type="protein sequence ID" value="KHN68844.1"/>
    <property type="molecule type" value="Genomic_DNA"/>
</dbReference>
<dbReference type="GO" id="GO:0046872">
    <property type="term" value="F:metal ion binding"/>
    <property type="evidence" value="ECO:0007669"/>
    <property type="project" value="UniProtKB-KW"/>
</dbReference>
<dbReference type="SUPFAM" id="SSF88723">
    <property type="entry name" value="PIN domain-like"/>
    <property type="match status" value="1"/>
</dbReference>
<dbReference type="InterPro" id="IPR006085">
    <property type="entry name" value="XPG_DNA_repair_N"/>
</dbReference>
<keyword evidence="8" id="KW-0460">Magnesium</keyword>
<name>A0A0B2UI11_9MICR</name>
<evidence type="ECO:0000256" key="6">
    <source>
        <dbReference type="ARBA" id="ARBA00022763"/>
    </source>
</evidence>
<keyword evidence="6" id="KW-0227">DNA damage</keyword>
<evidence type="ECO:0000256" key="8">
    <source>
        <dbReference type="ARBA" id="ARBA00022842"/>
    </source>
</evidence>
<dbReference type="RefSeq" id="XP_014562886.1">
    <property type="nucleotide sequence ID" value="XM_014707400.1"/>
</dbReference>
<keyword evidence="3" id="KW-0540">Nuclease</keyword>
<sequence>MGISGLLPIVLPKLVRKHISSYRSYRVGIDGHGWMYQVLPCVAEKLFFKIPTKQHISLFESKIRHLEKQGITPVVVLDGDSLLSKEATNMRRKLKKDRCRKEAEAWLMQNNPIKAKACMRQCIYVTNEILLDITRMLERINVEYIISPYESDAELCYLQKIGYIDYIMTEDSDLIAYGSENVLYKFDGAFVYEFNRICLEQAKDRHFKENILDIAILSGCDYLSSVHGVGVVTAHKLLSREKTIERVVEHLKSKKPVPSTYLDDFARAKKTFMHQVVYDPILGKRKHLHDTNENLLFLGSFEEDEYTAERIKNIHGSGGNIQNPILSLLQNAITTKIKRHFVPIVKKRAMSAIESSEFKRRETRTVVDTNTHSPYFSSNTAH</sequence>
<dbReference type="InterPro" id="IPR006084">
    <property type="entry name" value="XPG/Rad2"/>
</dbReference>
<dbReference type="Pfam" id="PF00752">
    <property type="entry name" value="XPG_N"/>
    <property type="match status" value="1"/>
</dbReference>
<evidence type="ECO:0000259" key="13">
    <source>
        <dbReference type="SMART" id="SM00485"/>
    </source>
</evidence>
<evidence type="ECO:0000256" key="1">
    <source>
        <dbReference type="ARBA" id="ARBA00001946"/>
    </source>
</evidence>
<dbReference type="InterPro" id="IPR006086">
    <property type="entry name" value="XPG-I_dom"/>
</dbReference>
<dbReference type="SMART" id="SM00279">
    <property type="entry name" value="HhH2"/>
    <property type="match status" value="1"/>
</dbReference>
<protein>
    <submittedName>
        <fullName evidence="14">Putative exonuclease</fullName>
    </submittedName>
</protein>
<dbReference type="SMART" id="SM00484">
    <property type="entry name" value="XPGI"/>
    <property type="match status" value="1"/>
</dbReference>
<feature type="domain" description="XPG-I" evidence="12">
    <location>
        <begin position="138"/>
        <end position="205"/>
    </location>
</feature>
<evidence type="ECO:0000256" key="10">
    <source>
        <dbReference type="ARBA" id="ARBA00023242"/>
    </source>
</evidence>
<dbReference type="GO" id="GO:0017108">
    <property type="term" value="F:5'-flap endonuclease activity"/>
    <property type="evidence" value="ECO:0007669"/>
    <property type="project" value="TreeGrafter"/>
</dbReference>
<dbReference type="Gene3D" id="1.10.150.20">
    <property type="entry name" value="5' to 3' exonuclease, C-terminal subdomain"/>
    <property type="match status" value="1"/>
</dbReference>
<comment type="cofactor">
    <cofactor evidence="1">
        <name>Mg(2+)</name>
        <dbReference type="ChEBI" id="CHEBI:18420"/>
    </cofactor>
</comment>
<organism evidence="14 15">
    <name type="scientific">Ordospora colligata OC4</name>
    <dbReference type="NCBI Taxonomy" id="1354746"/>
    <lineage>
        <taxon>Eukaryota</taxon>
        <taxon>Fungi</taxon>
        <taxon>Fungi incertae sedis</taxon>
        <taxon>Microsporidia</taxon>
        <taxon>Ordosporidae</taxon>
        <taxon>Ordospora</taxon>
    </lineage>
</organism>
<dbReference type="GO" id="GO:0006281">
    <property type="term" value="P:DNA repair"/>
    <property type="evidence" value="ECO:0007669"/>
    <property type="project" value="UniProtKB-KW"/>
</dbReference>
<keyword evidence="15" id="KW-1185">Reference proteome</keyword>
<dbReference type="InterPro" id="IPR008918">
    <property type="entry name" value="HhH2"/>
</dbReference>
<gene>
    <name evidence="14" type="ORF">M896_120630</name>
</gene>
<comment type="subcellular location">
    <subcellularLocation>
        <location evidence="2">Nucleus</location>
    </subcellularLocation>
</comment>
<dbReference type="HOGENOM" id="CLU_008978_3_0_1"/>
<feature type="compositionally biased region" description="Polar residues" evidence="11">
    <location>
        <begin position="366"/>
        <end position="382"/>
    </location>
</feature>
<evidence type="ECO:0000259" key="12">
    <source>
        <dbReference type="SMART" id="SM00484"/>
    </source>
</evidence>
<dbReference type="CDD" id="cd09901">
    <property type="entry name" value="H3TH_FEN1-like"/>
    <property type="match status" value="1"/>
</dbReference>
<comment type="caution">
    <text evidence="14">The sequence shown here is derived from an EMBL/GenBank/DDBJ whole genome shotgun (WGS) entry which is preliminary data.</text>
</comment>
<dbReference type="GO" id="GO:0004527">
    <property type="term" value="F:exonuclease activity"/>
    <property type="evidence" value="ECO:0007669"/>
    <property type="project" value="UniProtKB-KW"/>
</dbReference>
<dbReference type="FunCoup" id="A0A0B2UI11">
    <property type="interactions" value="68"/>
</dbReference>
<dbReference type="AlphaFoldDB" id="A0A0B2UI11"/>
<dbReference type="PANTHER" id="PTHR11081:SF9">
    <property type="entry name" value="FLAP ENDONUCLEASE 1"/>
    <property type="match status" value="1"/>
</dbReference>
<dbReference type="GO" id="GO:0005634">
    <property type="term" value="C:nucleus"/>
    <property type="evidence" value="ECO:0007669"/>
    <property type="project" value="UniProtKB-SubCell"/>
</dbReference>
<dbReference type="CDD" id="cd09857">
    <property type="entry name" value="PIN_EXO1"/>
    <property type="match status" value="1"/>
</dbReference>
<dbReference type="InterPro" id="IPR036279">
    <property type="entry name" value="5-3_exonuclease_C_sf"/>
</dbReference>
<dbReference type="SMART" id="SM00485">
    <property type="entry name" value="XPGN"/>
    <property type="match status" value="1"/>
</dbReference>
<dbReference type="Proteomes" id="UP000031056">
    <property type="component" value="Unassembled WGS sequence"/>
</dbReference>
<evidence type="ECO:0000313" key="15">
    <source>
        <dbReference type="Proteomes" id="UP000031056"/>
    </source>
</evidence>
<dbReference type="InterPro" id="IPR044752">
    <property type="entry name" value="PIN-like_EXO1"/>
</dbReference>
<dbReference type="InterPro" id="IPR029060">
    <property type="entry name" value="PIN-like_dom_sf"/>
</dbReference>
<dbReference type="STRING" id="1354746.A0A0B2UI11"/>
<dbReference type="PANTHER" id="PTHR11081">
    <property type="entry name" value="FLAP ENDONUCLEASE FAMILY MEMBER"/>
    <property type="match status" value="1"/>
</dbReference>
<feature type="domain" description="XPG N-terminal" evidence="13">
    <location>
        <begin position="1"/>
        <end position="99"/>
    </location>
</feature>
<proteinExistence type="predicted"/>
<accession>A0A0B2UI11</accession>
<evidence type="ECO:0000313" key="14">
    <source>
        <dbReference type="EMBL" id="KHN68844.1"/>
    </source>
</evidence>
<keyword evidence="4" id="KW-0479">Metal-binding</keyword>
<dbReference type="Pfam" id="PF00867">
    <property type="entry name" value="XPG_I"/>
    <property type="match status" value="1"/>
</dbReference>
<dbReference type="OrthoDB" id="26491at2759"/>
<evidence type="ECO:0000256" key="11">
    <source>
        <dbReference type="SAM" id="MobiDB-lite"/>
    </source>
</evidence>
<dbReference type="PRINTS" id="PR00853">
    <property type="entry name" value="XPGRADSUPER"/>
</dbReference>
<keyword evidence="7" id="KW-0378">Hydrolase</keyword>
<evidence type="ECO:0000256" key="3">
    <source>
        <dbReference type="ARBA" id="ARBA00022722"/>
    </source>
</evidence>
<dbReference type="FunFam" id="1.10.150.20:FF:000011">
    <property type="entry name" value="exonuclease 1"/>
    <property type="match status" value="1"/>
</dbReference>
<keyword evidence="10" id="KW-0539">Nucleus</keyword>
<dbReference type="InParanoid" id="A0A0B2UI11"/>
<keyword evidence="5" id="KW-0255">Endonuclease</keyword>
<evidence type="ECO:0000256" key="7">
    <source>
        <dbReference type="ARBA" id="ARBA00022801"/>
    </source>
</evidence>
<keyword evidence="14" id="KW-0269">Exonuclease</keyword>
<reference evidence="14 15" key="1">
    <citation type="journal article" date="2014" name="MBio">
        <title>The Ordospora colligata genome; evolution of extreme reduction in microsporidia and host-to-parasite horizontal gene transfer.</title>
        <authorList>
            <person name="Pombert J.-F."/>
            <person name="Haag K.L."/>
            <person name="Beidas S."/>
            <person name="Ebert D."/>
            <person name="Keeling P.J."/>
        </authorList>
    </citation>
    <scope>NUCLEOTIDE SEQUENCE [LARGE SCALE GENOMIC DNA]</scope>
    <source>
        <strain evidence="14 15">OC4</strain>
    </source>
</reference>